<dbReference type="GO" id="GO:0016740">
    <property type="term" value="F:transferase activity"/>
    <property type="evidence" value="ECO:0007669"/>
    <property type="project" value="UniProtKB-KW"/>
</dbReference>
<dbReference type="PANTHER" id="PTHR43777:SF1">
    <property type="entry name" value="MOLYBDENUM COFACTOR CYTIDYLYLTRANSFERASE"/>
    <property type="match status" value="1"/>
</dbReference>
<dbReference type="PANTHER" id="PTHR43777">
    <property type="entry name" value="MOLYBDENUM COFACTOR CYTIDYLYLTRANSFERASE"/>
    <property type="match status" value="1"/>
</dbReference>
<evidence type="ECO:0000313" key="3">
    <source>
        <dbReference type="Proteomes" id="UP000573001"/>
    </source>
</evidence>
<gene>
    <name evidence="2" type="ORF">HP507_14985</name>
</gene>
<dbReference type="SUPFAM" id="SSF53448">
    <property type="entry name" value="Nucleotide-diphospho-sugar transferases"/>
    <property type="match status" value="1"/>
</dbReference>
<accession>A0ABX2MAR9</accession>
<dbReference type="Pfam" id="PF12804">
    <property type="entry name" value="NTP_transf_3"/>
    <property type="match status" value="1"/>
</dbReference>
<evidence type="ECO:0000259" key="1">
    <source>
        <dbReference type="Pfam" id="PF12804"/>
    </source>
</evidence>
<reference evidence="2 3" key="1">
    <citation type="submission" date="2020-05" db="EMBL/GenBank/DDBJ databases">
        <title>Genome Sequencing of Type Strains.</title>
        <authorList>
            <person name="Lemaire J.F."/>
            <person name="Inderbitzin P."/>
            <person name="Gregorio O.A."/>
            <person name="Collins S.B."/>
            <person name="Wespe N."/>
            <person name="Knight-Connoni V."/>
        </authorList>
    </citation>
    <scope>NUCLEOTIDE SEQUENCE [LARGE SCALE GENOMIC DNA]</scope>
    <source>
        <strain evidence="2 3">ATCC 19096</strain>
    </source>
</reference>
<comment type="caution">
    <text evidence="2">The sequence shown here is derived from an EMBL/GenBank/DDBJ whole genome shotgun (WGS) entry which is preliminary data.</text>
</comment>
<dbReference type="Proteomes" id="UP000573001">
    <property type="component" value="Unassembled WGS sequence"/>
</dbReference>
<feature type="domain" description="MobA-like NTP transferase" evidence="1">
    <location>
        <begin position="1"/>
        <end position="142"/>
    </location>
</feature>
<keyword evidence="2" id="KW-0808">Transferase</keyword>
<proteinExistence type="predicted"/>
<name>A0ABX2MAR9_9MICO</name>
<evidence type="ECO:0000313" key="2">
    <source>
        <dbReference type="EMBL" id="NUU15134.1"/>
    </source>
</evidence>
<dbReference type="Gene3D" id="3.90.550.10">
    <property type="entry name" value="Spore Coat Polysaccharide Biosynthesis Protein SpsA, Chain A"/>
    <property type="match status" value="1"/>
</dbReference>
<dbReference type="InterPro" id="IPR029044">
    <property type="entry name" value="Nucleotide-diphossugar_trans"/>
</dbReference>
<dbReference type="InterPro" id="IPR025877">
    <property type="entry name" value="MobA-like_NTP_Trfase"/>
</dbReference>
<protein>
    <submittedName>
        <fullName evidence="2">NTP transferase domain-containing protein</fullName>
    </submittedName>
</protein>
<keyword evidence="3" id="KW-1185">Reference proteome</keyword>
<dbReference type="EMBL" id="JABMCE010000085">
    <property type="protein sequence ID" value="NUU15134.1"/>
    <property type="molecule type" value="Genomic_DNA"/>
</dbReference>
<organism evidence="2 3">
    <name type="scientific">Curtobacterium pusillum</name>
    <dbReference type="NCBI Taxonomy" id="69373"/>
    <lineage>
        <taxon>Bacteria</taxon>
        <taxon>Bacillati</taxon>
        <taxon>Actinomycetota</taxon>
        <taxon>Actinomycetes</taxon>
        <taxon>Micrococcales</taxon>
        <taxon>Microbacteriaceae</taxon>
        <taxon>Curtobacterium</taxon>
    </lineage>
</organism>
<sequence>MGRPKALVRDGTGRPWVDLAVATLLDGGCDDVVVVLGAAAREARLLIADRPAVRSTVAAHWASGLGSSLVAGIDAVTSAGDGVDAVLVSLVDLPDLPAAAVRRVLGPSAHRVSAARQATYAGRPGHPVLLGRKHWAPLVAGLRAVGDDPTRADRGAGSYLRSVGAEQVACDDLWDGRDHDRLPDPVQ</sequence>